<dbReference type="Proteomes" id="UP001054889">
    <property type="component" value="Unassembled WGS sequence"/>
</dbReference>
<gene>
    <name evidence="3" type="primary">gb22844</name>
    <name evidence="3" type="ORF">PR202_gb22844</name>
</gene>
<dbReference type="InterPro" id="IPR001810">
    <property type="entry name" value="F-box_dom"/>
</dbReference>
<proteinExistence type="predicted"/>
<feature type="domain" description="F-box" evidence="2">
    <location>
        <begin position="29"/>
        <end position="79"/>
    </location>
</feature>
<sequence>MATERRWRQSSNKPKSKMTPSKEPAAVGPTTVHYVPDHLLELILLHLHSSACLLRAAATCKRWRRLVAETWFLARFRSLHATPCIAGNYHAVDPDWIEAEHCQPPQITGSPVVVPSSSATVDRRHFSLDFLPDSDTGWEIADSRGSLLLVFKRRATTSTWASGARTIRSHFSSLPDLVICEPLTRRFQGILRPADVTTYCLGVFLLDGDHNVDGTSNFRILAIVNAYNALLEPGRSTPVACVFTSGSDDNDGWRVLPRTSKPNSSVVTIPDPDEIDSISLVGRANGSIYWVITGEDRTMLVFDEDAAEFSRFLFPAGSFSWGPYVDRRSFRVVGGEDGALRIIRVIGNDLKVFVRLNGSEEWVLEKLLRISEATRGLPGREEERRYIHFHLEALIIAANDKFVLMTPQGKTWPFSVDLETMKVEREHERNSYPGAAYPYELPWPPVFNACVDEHGTSSSRRRR</sequence>
<dbReference type="SUPFAM" id="SSF81383">
    <property type="entry name" value="F-box domain"/>
    <property type="match status" value="1"/>
</dbReference>
<accession>A0AAV5FIS9</accession>
<evidence type="ECO:0000256" key="1">
    <source>
        <dbReference type="SAM" id="MobiDB-lite"/>
    </source>
</evidence>
<reference evidence="3" key="2">
    <citation type="submission" date="2021-12" db="EMBL/GenBank/DDBJ databases">
        <title>Resequencing data analysis of finger millet.</title>
        <authorList>
            <person name="Hatakeyama M."/>
            <person name="Aluri S."/>
            <person name="Balachadran M.T."/>
            <person name="Sivarajan S.R."/>
            <person name="Poveda L."/>
            <person name="Shimizu-Inatsugi R."/>
            <person name="Schlapbach R."/>
            <person name="Sreeman S.M."/>
            <person name="Shimizu K.K."/>
        </authorList>
    </citation>
    <scope>NUCLEOTIDE SEQUENCE</scope>
</reference>
<evidence type="ECO:0000313" key="3">
    <source>
        <dbReference type="EMBL" id="GJN34200.1"/>
    </source>
</evidence>
<protein>
    <recommendedName>
        <fullName evidence="2">F-box domain-containing protein</fullName>
    </recommendedName>
</protein>
<dbReference type="Gene3D" id="1.20.1280.50">
    <property type="match status" value="1"/>
</dbReference>
<dbReference type="EMBL" id="BQKI01000085">
    <property type="protein sequence ID" value="GJN34200.1"/>
    <property type="molecule type" value="Genomic_DNA"/>
</dbReference>
<name>A0AAV5FIS9_ELECO</name>
<reference evidence="3" key="1">
    <citation type="journal article" date="2018" name="DNA Res.">
        <title>Multiple hybrid de novo genome assembly of finger millet, an orphan allotetraploid crop.</title>
        <authorList>
            <person name="Hatakeyama M."/>
            <person name="Aluri S."/>
            <person name="Balachadran M.T."/>
            <person name="Sivarajan S.R."/>
            <person name="Patrignani A."/>
            <person name="Gruter S."/>
            <person name="Poveda L."/>
            <person name="Shimizu-Inatsugi R."/>
            <person name="Baeten J."/>
            <person name="Francoijs K.J."/>
            <person name="Nataraja K.N."/>
            <person name="Reddy Y.A.N."/>
            <person name="Phadnis S."/>
            <person name="Ravikumar R.L."/>
            <person name="Schlapbach R."/>
            <person name="Sreeman S.M."/>
            <person name="Shimizu K.K."/>
        </authorList>
    </citation>
    <scope>NUCLEOTIDE SEQUENCE</scope>
</reference>
<dbReference type="InterPro" id="IPR036047">
    <property type="entry name" value="F-box-like_dom_sf"/>
</dbReference>
<dbReference type="PROSITE" id="PS50181">
    <property type="entry name" value="FBOX"/>
    <property type="match status" value="1"/>
</dbReference>
<dbReference type="Pfam" id="PF12937">
    <property type="entry name" value="F-box-like"/>
    <property type="match status" value="1"/>
</dbReference>
<organism evidence="3 4">
    <name type="scientific">Eleusine coracana subsp. coracana</name>
    <dbReference type="NCBI Taxonomy" id="191504"/>
    <lineage>
        <taxon>Eukaryota</taxon>
        <taxon>Viridiplantae</taxon>
        <taxon>Streptophyta</taxon>
        <taxon>Embryophyta</taxon>
        <taxon>Tracheophyta</taxon>
        <taxon>Spermatophyta</taxon>
        <taxon>Magnoliopsida</taxon>
        <taxon>Liliopsida</taxon>
        <taxon>Poales</taxon>
        <taxon>Poaceae</taxon>
        <taxon>PACMAD clade</taxon>
        <taxon>Chloridoideae</taxon>
        <taxon>Cynodonteae</taxon>
        <taxon>Eleusininae</taxon>
        <taxon>Eleusine</taxon>
    </lineage>
</organism>
<dbReference type="PANTHER" id="PTHR33207">
    <property type="entry name" value="F-BOX DOMAIN CONTAINING PROTEIN-RELATED"/>
    <property type="match status" value="1"/>
</dbReference>
<keyword evidence="4" id="KW-1185">Reference proteome</keyword>
<feature type="region of interest" description="Disordered" evidence="1">
    <location>
        <begin position="1"/>
        <end position="28"/>
    </location>
</feature>
<dbReference type="AlphaFoldDB" id="A0AAV5FIS9"/>
<comment type="caution">
    <text evidence="3">The sequence shown here is derived from an EMBL/GenBank/DDBJ whole genome shotgun (WGS) entry which is preliminary data.</text>
</comment>
<evidence type="ECO:0000259" key="2">
    <source>
        <dbReference type="PROSITE" id="PS50181"/>
    </source>
</evidence>
<evidence type="ECO:0000313" key="4">
    <source>
        <dbReference type="Proteomes" id="UP001054889"/>
    </source>
</evidence>